<feature type="compositionally biased region" description="Pro residues" evidence="1">
    <location>
        <begin position="78"/>
        <end position="87"/>
    </location>
</feature>
<organism evidence="2 3">
    <name type="scientific">Actinacidiphila yanglinensis</name>
    <dbReference type="NCBI Taxonomy" id="310779"/>
    <lineage>
        <taxon>Bacteria</taxon>
        <taxon>Bacillati</taxon>
        <taxon>Actinomycetota</taxon>
        <taxon>Actinomycetes</taxon>
        <taxon>Kitasatosporales</taxon>
        <taxon>Streptomycetaceae</taxon>
        <taxon>Actinacidiphila</taxon>
    </lineage>
</organism>
<sequence>MPMNRETPGQRLGGADGPGHGLVHVVITARDESSAYRVFDALVERFPGVEPPDPWPARPGLVALSMFAQTLGVTTSSPSPPMPPPLPVSSSLPTSPSLPRTPRQRSGDNSDNDLNRGNHGNHGTSSGRR</sequence>
<evidence type="ECO:0000256" key="1">
    <source>
        <dbReference type="SAM" id="MobiDB-lite"/>
    </source>
</evidence>
<accession>A0A1H6CNZ3</accession>
<feature type="compositionally biased region" description="Low complexity" evidence="1">
    <location>
        <begin position="88"/>
        <end position="101"/>
    </location>
</feature>
<name>A0A1H6CNZ3_9ACTN</name>
<dbReference type="Proteomes" id="UP000236754">
    <property type="component" value="Unassembled WGS sequence"/>
</dbReference>
<proteinExistence type="predicted"/>
<protein>
    <submittedName>
        <fullName evidence="2">Uncharacterized protein</fullName>
    </submittedName>
</protein>
<feature type="region of interest" description="Disordered" evidence="1">
    <location>
        <begin position="72"/>
        <end position="129"/>
    </location>
</feature>
<dbReference type="EMBL" id="FNVU01000009">
    <property type="protein sequence ID" value="SEG74661.1"/>
    <property type="molecule type" value="Genomic_DNA"/>
</dbReference>
<dbReference type="AlphaFoldDB" id="A0A1H6CNZ3"/>
<gene>
    <name evidence="2" type="ORF">SAMN05216223_109260</name>
</gene>
<evidence type="ECO:0000313" key="2">
    <source>
        <dbReference type="EMBL" id="SEG74661.1"/>
    </source>
</evidence>
<feature type="compositionally biased region" description="Gly residues" evidence="1">
    <location>
        <begin position="11"/>
        <end position="20"/>
    </location>
</feature>
<evidence type="ECO:0000313" key="3">
    <source>
        <dbReference type="Proteomes" id="UP000236754"/>
    </source>
</evidence>
<feature type="region of interest" description="Disordered" evidence="1">
    <location>
        <begin position="1"/>
        <end position="20"/>
    </location>
</feature>
<keyword evidence="3" id="KW-1185">Reference proteome</keyword>
<reference evidence="2 3" key="1">
    <citation type="submission" date="2016-10" db="EMBL/GenBank/DDBJ databases">
        <authorList>
            <person name="de Groot N.N."/>
        </authorList>
    </citation>
    <scope>NUCLEOTIDE SEQUENCE [LARGE SCALE GENOMIC DNA]</scope>
    <source>
        <strain evidence="2 3">CGMCC 4.2023</strain>
    </source>
</reference>
<feature type="compositionally biased region" description="Basic and acidic residues" evidence="1">
    <location>
        <begin position="105"/>
        <end position="116"/>
    </location>
</feature>